<evidence type="ECO:0000313" key="2">
    <source>
        <dbReference type="EMBL" id="KAH0550402.1"/>
    </source>
</evidence>
<evidence type="ECO:0008006" key="4">
    <source>
        <dbReference type="Google" id="ProtNLM"/>
    </source>
</evidence>
<evidence type="ECO:0000256" key="1">
    <source>
        <dbReference type="SAM" id="Phobius"/>
    </source>
</evidence>
<organism evidence="2 3">
    <name type="scientific">Cotesia glomerata</name>
    <name type="common">Lepidopteran parasitic wasp</name>
    <name type="synonym">Apanteles glomeratus</name>
    <dbReference type="NCBI Taxonomy" id="32391"/>
    <lineage>
        <taxon>Eukaryota</taxon>
        <taxon>Metazoa</taxon>
        <taxon>Ecdysozoa</taxon>
        <taxon>Arthropoda</taxon>
        <taxon>Hexapoda</taxon>
        <taxon>Insecta</taxon>
        <taxon>Pterygota</taxon>
        <taxon>Neoptera</taxon>
        <taxon>Endopterygota</taxon>
        <taxon>Hymenoptera</taxon>
        <taxon>Apocrita</taxon>
        <taxon>Ichneumonoidea</taxon>
        <taxon>Braconidae</taxon>
        <taxon>Microgastrinae</taxon>
        <taxon>Cotesia</taxon>
    </lineage>
</organism>
<dbReference type="AlphaFoldDB" id="A0AAV7IGT6"/>
<accession>A0AAV7IGT6</accession>
<reference evidence="2 3" key="1">
    <citation type="journal article" date="2021" name="J. Hered.">
        <title>A chromosome-level genome assembly of the parasitoid wasp, Cotesia glomerata (Hymenoptera: Braconidae).</title>
        <authorList>
            <person name="Pinto B.J."/>
            <person name="Weis J.J."/>
            <person name="Gamble T."/>
            <person name="Ode P.J."/>
            <person name="Paul R."/>
            <person name="Zaspel J.M."/>
        </authorList>
    </citation>
    <scope>NUCLEOTIDE SEQUENCE [LARGE SCALE GENOMIC DNA]</scope>
    <source>
        <strain evidence="2">CgM1</strain>
    </source>
</reference>
<keyword evidence="1" id="KW-1133">Transmembrane helix</keyword>
<name>A0AAV7IGT6_COTGL</name>
<keyword evidence="1" id="KW-0812">Transmembrane</keyword>
<dbReference type="EMBL" id="JAHXZJ010001864">
    <property type="protein sequence ID" value="KAH0550402.1"/>
    <property type="molecule type" value="Genomic_DNA"/>
</dbReference>
<keyword evidence="3" id="KW-1185">Reference proteome</keyword>
<keyword evidence="1" id="KW-0472">Membrane</keyword>
<feature type="transmembrane region" description="Helical" evidence="1">
    <location>
        <begin position="6"/>
        <end position="23"/>
    </location>
</feature>
<evidence type="ECO:0000313" key="3">
    <source>
        <dbReference type="Proteomes" id="UP000826195"/>
    </source>
</evidence>
<sequence>MKVYWTFFFWLLLCAEYFFLCVFNEQHTGRSIALFSLLYACKLPDHYYFSEMGPRILEFPMLSCSILVRSFVDSFSFNQYQVERQSQPFILFWSNGLIVVDDREEKNEVYYD</sequence>
<dbReference type="Proteomes" id="UP000826195">
    <property type="component" value="Unassembled WGS sequence"/>
</dbReference>
<gene>
    <name evidence="2" type="ORF">KQX54_019182</name>
</gene>
<comment type="caution">
    <text evidence="2">The sequence shown here is derived from an EMBL/GenBank/DDBJ whole genome shotgun (WGS) entry which is preliminary data.</text>
</comment>
<protein>
    <recommendedName>
        <fullName evidence="4">Secreted protein</fullName>
    </recommendedName>
</protein>
<proteinExistence type="predicted"/>